<dbReference type="AlphaFoldDB" id="A0A261R7I3"/>
<feature type="transmembrane region" description="Helical" evidence="1">
    <location>
        <begin position="356"/>
        <end position="375"/>
    </location>
</feature>
<feature type="transmembrane region" description="Helical" evidence="1">
    <location>
        <begin position="92"/>
        <end position="112"/>
    </location>
</feature>
<feature type="transmembrane region" description="Helical" evidence="1">
    <location>
        <begin position="269"/>
        <end position="287"/>
    </location>
</feature>
<dbReference type="Proteomes" id="UP000216857">
    <property type="component" value="Unassembled WGS sequence"/>
</dbReference>
<feature type="transmembrane region" description="Helical" evidence="1">
    <location>
        <begin position="331"/>
        <end position="349"/>
    </location>
</feature>
<keyword evidence="3" id="KW-1185">Reference proteome</keyword>
<feature type="transmembrane region" description="Helical" evidence="1">
    <location>
        <begin position="211"/>
        <end position="233"/>
    </location>
</feature>
<evidence type="ECO:0000256" key="1">
    <source>
        <dbReference type="SAM" id="Phobius"/>
    </source>
</evidence>
<comment type="caution">
    <text evidence="2">The sequence shown here is derived from an EMBL/GenBank/DDBJ whole genome shotgun (WGS) entry which is preliminary data.</text>
</comment>
<name>A0A261R7I3_9BORD</name>
<keyword evidence="1" id="KW-0472">Membrane</keyword>
<protein>
    <recommendedName>
        <fullName evidence="4">Glycosyltransferase RgtA/B/C/D-like domain-containing protein</fullName>
    </recommendedName>
</protein>
<evidence type="ECO:0000313" key="2">
    <source>
        <dbReference type="EMBL" id="OZI20931.1"/>
    </source>
</evidence>
<feature type="transmembrane region" description="Helical" evidence="1">
    <location>
        <begin position="12"/>
        <end position="33"/>
    </location>
</feature>
<evidence type="ECO:0008006" key="4">
    <source>
        <dbReference type="Google" id="ProtNLM"/>
    </source>
</evidence>
<dbReference type="EMBL" id="NEVJ01000003">
    <property type="protein sequence ID" value="OZI20931.1"/>
    <property type="molecule type" value="Genomic_DNA"/>
</dbReference>
<gene>
    <name evidence="2" type="ORF">CAL26_26105</name>
</gene>
<feature type="transmembrane region" description="Helical" evidence="1">
    <location>
        <begin position="175"/>
        <end position="205"/>
    </location>
</feature>
<organism evidence="2 3">
    <name type="scientific">Bordetella genomosp. 9</name>
    <dbReference type="NCBI Taxonomy" id="1416803"/>
    <lineage>
        <taxon>Bacteria</taxon>
        <taxon>Pseudomonadati</taxon>
        <taxon>Pseudomonadota</taxon>
        <taxon>Betaproteobacteria</taxon>
        <taxon>Burkholderiales</taxon>
        <taxon>Alcaligenaceae</taxon>
        <taxon>Bordetella</taxon>
    </lineage>
</organism>
<dbReference type="RefSeq" id="WP_094849487.1">
    <property type="nucleotide sequence ID" value="NZ_NEVJ01000003.1"/>
</dbReference>
<keyword evidence="1" id="KW-1133">Transmembrane helix</keyword>
<keyword evidence="1" id="KW-0812">Transmembrane</keyword>
<feature type="transmembrane region" description="Helical" evidence="1">
    <location>
        <begin position="299"/>
        <end position="319"/>
    </location>
</feature>
<sequence length="442" mass="49249">MAKVIAHIRLHALTWLCMVICAAATLMGILQVARRMRVFPYIDDWWYISPFIKGFNWSFVEYLFQLHNDHRIPIQKLLHASLLWATGYDFRYLVALNFLAAGAAAVFLVLAAKNYRGHNSLGDLAIPFLLCIFGASWTFIGFNFQFLSCILCAAAFLYFVSVYQAHGRQRDMAIALWVMFACSWCGMNGVVLSLICLAGTGMYIFLNRPRFGLSVWAVLIAGVASCILVIALWRPSPVSDELATLFQILRFSWQMSAASLSQWASPHKLLKWAVIAALCIAGLWSYIRTRAYKTPFGAALGSVWVASFMLIAAVAKGRAGQGQWNSGFDGHYGYLAALIPALAWIALSVSKRMAQGASLLVAAFFGIAAVHNYVWRIDYARYQEPTFVMVQKKIASNVPALEIVNEDFDALYMGDNRAALKQYLATSIDALRTHGGAIYRPR</sequence>
<feature type="transmembrane region" description="Helical" evidence="1">
    <location>
        <begin position="146"/>
        <end position="163"/>
    </location>
</feature>
<evidence type="ECO:0000313" key="3">
    <source>
        <dbReference type="Proteomes" id="UP000216857"/>
    </source>
</evidence>
<reference evidence="2" key="1">
    <citation type="submission" date="2017-05" db="EMBL/GenBank/DDBJ databases">
        <title>Complete and WGS of Bordetella genogroups.</title>
        <authorList>
            <person name="Spilker T."/>
            <person name="Lipuma J."/>
        </authorList>
    </citation>
    <scope>NUCLEOTIDE SEQUENCE</scope>
    <source>
        <strain evidence="2">AU21707</strain>
    </source>
</reference>
<dbReference type="OrthoDB" id="9154738at2"/>
<proteinExistence type="predicted"/>
<accession>A0A261R7I3</accession>